<reference evidence="7" key="1">
    <citation type="submission" date="2019-06" db="EMBL/GenBank/DDBJ databases">
        <authorList>
            <consortium name="Wellcome Sanger Institute Data Sharing"/>
        </authorList>
    </citation>
    <scope>NUCLEOTIDE SEQUENCE [LARGE SCALE GENOMIC DNA]</scope>
</reference>
<dbReference type="GO" id="GO:0010314">
    <property type="term" value="F:phosphatidylinositol-5-phosphate binding"/>
    <property type="evidence" value="ECO:0007669"/>
    <property type="project" value="TreeGrafter"/>
</dbReference>
<dbReference type="CDD" id="cd01264">
    <property type="entry name" value="PH_MELT_VEPH1"/>
    <property type="match status" value="1"/>
</dbReference>
<dbReference type="Ensembl" id="ENSSORT00005006637.1">
    <property type="protein sequence ID" value="ENSSORP00005006381.1"/>
    <property type="gene ID" value="ENSSORG00005003761.1"/>
</dbReference>
<keyword evidence="3" id="KW-1003">Cell membrane</keyword>
<dbReference type="PANTHER" id="PTHR21630:SF10">
    <property type="entry name" value="VENTRICULAR ZONE-EXPRESSED PH DOMAIN-CONTAINING PROTEIN HOMOLOG 1"/>
    <property type="match status" value="1"/>
</dbReference>
<feature type="compositionally biased region" description="Acidic residues" evidence="5">
    <location>
        <begin position="408"/>
        <end position="418"/>
    </location>
</feature>
<dbReference type="FunCoup" id="A0A672YP53">
    <property type="interactions" value="300"/>
</dbReference>
<evidence type="ECO:0000313" key="7">
    <source>
        <dbReference type="Ensembl" id="ENSSORP00005006381.1"/>
    </source>
</evidence>
<dbReference type="SUPFAM" id="SSF50729">
    <property type="entry name" value="PH domain-like"/>
    <property type="match status" value="1"/>
</dbReference>
<evidence type="ECO:0000259" key="6">
    <source>
        <dbReference type="PROSITE" id="PS50003"/>
    </source>
</evidence>
<evidence type="ECO:0000256" key="5">
    <source>
        <dbReference type="SAM" id="MobiDB-lite"/>
    </source>
</evidence>
<dbReference type="PANTHER" id="PTHR21630">
    <property type="entry name" value="VEPH-A/MELTED"/>
    <property type="match status" value="1"/>
</dbReference>
<protein>
    <submittedName>
        <fullName evidence="7">Ventricular zone expressed PH domain-containing 1</fullName>
    </submittedName>
</protein>
<evidence type="ECO:0000256" key="3">
    <source>
        <dbReference type="ARBA" id="ARBA00022475"/>
    </source>
</evidence>
<evidence type="ECO:0000313" key="8">
    <source>
        <dbReference type="Proteomes" id="UP000472271"/>
    </source>
</evidence>
<dbReference type="InterPro" id="IPR011993">
    <property type="entry name" value="PH-like_dom_sf"/>
</dbReference>
<accession>A0A672YP53</accession>
<dbReference type="SMART" id="SM00233">
    <property type="entry name" value="PH"/>
    <property type="match status" value="1"/>
</dbReference>
<dbReference type="GO" id="GO:0005886">
    <property type="term" value="C:plasma membrane"/>
    <property type="evidence" value="ECO:0007669"/>
    <property type="project" value="UniProtKB-SubCell"/>
</dbReference>
<dbReference type="GO" id="GO:0009966">
    <property type="term" value="P:regulation of signal transduction"/>
    <property type="evidence" value="ECO:0007669"/>
    <property type="project" value="TreeGrafter"/>
</dbReference>
<comment type="similarity">
    <text evidence="2">Belongs to the MELT/VEPH family.</text>
</comment>
<dbReference type="AlphaFoldDB" id="A0A672YP53"/>
<feature type="region of interest" description="Disordered" evidence="5">
    <location>
        <begin position="404"/>
        <end position="439"/>
    </location>
</feature>
<comment type="subcellular location">
    <subcellularLocation>
        <location evidence="1">Cell membrane</location>
        <topology evidence="1">Peripheral membrane protein</topology>
        <orientation evidence="1">Cytoplasmic side</orientation>
    </subcellularLocation>
</comment>
<feature type="domain" description="PH" evidence="6">
    <location>
        <begin position="697"/>
        <end position="800"/>
    </location>
</feature>
<reference evidence="7" key="3">
    <citation type="submission" date="2025-09" db="UniProtKB">
        <authorList>
            <consortium name="Ensembl"/>
        </authorList>
    </citation>
    <scope>IDENTIFICATION</scope>
</reference>
<dbReference type="Proteomes" id="UP000472271">
    <property type="component" value="Chromosome 13"/>
</dbReference>
<keyword evidence="8" id="KW-1185">Reference proteome</keyword>
<name>A0A672YP53_9TELE</name>
<dbReference type="InterPro" id="IPR001849">
    <property type="entry name" value="PH_domain"/>
</dbReference>
<organism evidence="7 8">
    <name type="scientific">Sphaeramia orbicularis</name>
    <name type="common">orbiculate cardinalfish</name>
    <dbReference type="NCBI Taxonomy" id="375764"/>
    <lineage>
        <taxon>Eukaryota</taxon>
        <taxon>Metazoa</taxon>
        <taxon>Chordata</taxon>
        <taxon>Craniata</taxon>
        <taxon>Vertebrata</taxon>
        <taxon>Euteleostomi</taxon>
        <taxon>Actinopterygii</taxon>
        <taxon>Neopterygii</taxon>
        <taxon>Teleostei</taxon>
        <taxon>Neoteleostei</taxon>
        <taxon>Acanthomorphata</taxon>
        <taxon>Gobiaria</taxon>
        <taxon>Kurtiformes</taxon>
        <taxon>Apogonoidei</taxon>
        <taxon>Apogonidae</taxon>
        <taxon>Apogoninae</taxon>
        <taxon>Sphaeramia</taxon>
    </lineage>
</organism>
<evidence type="ECO:0000256" key="2">
    <source>
        <dbReference type="ARBA" id="ARBA00010187"/>
    </source>
</evidence>
<sequence length="814" mass="91767">MHQLFSQVLGQRDLSRAGDLFSLEDAEIEDCLSQALDQIKTISCSPDYLTNDNDQAVVEICITRITTAIRETGSIERHSTALVGLWESCLEHNLTPQGENTEDTPHAKIASDITSCILQNYSCPSVMVLAVPVAVRFLQRGNRELSRNMSSYLSLAAIAKADLLAEHTEAITLSVLGGNHMLLRVLPSVYPRQPDIIHRHLGNLTMMMSQLESPEQQHLLRLIQMVAEQHPLMLSPQVPVLFGYLGDQSLTEALLGALVDVSQASPSSLVNFLPTLRIMGQQYPTLLGHVAKIHGAVGIISESLAHSSLVYLVSLLGSMDHSFHHTLLLEIRALTDRYPSLLGSCGKDIYRMSNSFAAIARLLGRRLEESAALHCRSEEKGRRTRGGGGSDQRLQMKIQAFEEKMGEEGGEEEVEEDTPAPQRRYSLSQAVREERREMRFNRSKSLALHAVRSRSINSDGGEDGEGVELNPDNAYSNTMHSEQEAPPTEMKLIADGPLVPDKAIREAEKGQSRAKDGAKEDQEEADRLFMHLRDNMETIRQFCKDTVQQIPIPEQCLIEDSNRGCVAKLSFSCPLKGHYCLYAKSCFNLTSRQPHVWIHIMLLHLQNKSSVPLCSKDKCVQRLASLWEKTQLKGAHSFPMAMTQHTTPHRKDLDSLQMQLEEVRFFDLFGYSEEEGGWLCFMCNNPEKATVVNQEGQPLIEGKLKEKQVRWKFIKRWKTRYFTLAGNQLLFRRGKSKDELDDIPIELSKVQSVKVVAKKRRDRGLPRAFEIFTDSKTYVLKAQDEKHAEEWLQCINVAVAQARERENREATTYL</sequence>
<dbReference type="Gene3D" id="2.30.29.30">
    <property type="entry name" value="Pleckstrin-homology domain (PH domain)/Phosphotyrosine-binding domain (PTB)"/>
    <property type="match status" value="1"/>
</dbReference>
<dbReference type="PROSITE" id="PS50003">
    <property type="entry name" value="PH_DOMAIN"/>
    <property type="match status" value="1"/>
</dbReference>
<dbReference type="Pfam" id="PF00169">
    <property type="entry name" value="PH"/>
    <property type="match status" value="1"/>
</dbReference>
<evidence type="ECO:0000256" key="1">
    <source>
        <dbReference type="ARBA" id="ARBA00004413"/>
    </source>
</evidence>
<dbReference type="InParanoid" id="A0A672YP53"/>
<dbReference type="InterPro" id="IPR039888">
    <property type="entry name" value="Melted-like"/>
</dbReference>
<proteinExistence type="inferred from homology"/>
<evidence type="ECO:0000256" key="4">
    <source>
        <dbReference type="ARBA" id="ARBA00023136"/>
    </source>
</evidence>
<keyword evidence="4" id="KW-0472">Membrane</keyword>
<feature type="region of interest" description="Disordered" evidence="5">
    <location>
        <begin position="451"/>
        <end position="488"/>
    </location>
</feature>
<dbReference type="FunFam" id="2.30.29.30:FF:000138">
    <property type="entry name" value="Ventricular zone-expressed PH domain-containing protein-like 1"/>
    <property type="match status" value="1"/>
</dbReference>
<reference evidence="7" key="2">
    <citation type="submission" date="2025-08" db="UniProtKB">
        <authorList>
            <consortium name="Ensembl"/>
        </authorList>
    </citation>
    <scope>IDENTIFICATION</scope>
</reference>
<gene>
    <name evidence="7" type="primary">veph1</name>
</gene>